<dbReference type="Proteomes" id="UP000093561">
    <property type="component" value="Unassembled WGS sequence"/>
</dbReference>
<reference evidence="1" key="2">
    <citation type="journal article" date="2016" name="Mol. Ecol.">
        <title>Population genomics of the filarial nematode parasite Wuchereria bancrofti from mosquitoes.</title>
        <authorList>
            <person name="Small S.T."/>
            <person name="Reimer L.J."/>
            <person name="Tisch D.J."/>
            <person name="King C.L."/>
            <person name="Christensen B.M."/>
            <person name="Siba P.M."/>
            <person name="Kazura J.W."/>
            <person name="Serre D."/>
            <person name="Zimmerman P.A."/>
        </authorList>
    </citation>
    <scope>NUCLEOTIDE SEQUENCE</scope>
    <source>
        <strain evidence="1">pt0022</strain>
    </source>
</reference>
<proteinExistence type="predicted"/>
<evidence type="ECO:0000313" key="2">
    <source>
        <dbReference type="WBParaSite" id="mrna-Wban_04850"/>
    </source>
</evidence>
<reference evidence="1" key="1">
    <citation type="submission" date="2015-03" db="EMBL/GenBank/DDBJ databases">
        <title>Wuchereria bancrofti Genome Sequencing Papua New Guinea Strain.</title>
        <authorList>
            <person name="Small S.T."/>
            <person name="Serre D."/>
            <person name="Zimmerman P.A."/>
        </authorList>
    </citation>
    <scope>NUCLEOTIDE SEQUENCE [LARGE SCALE GENOMIC DNA]</scope>
    <source>
        <strain evidence="1">pt0022</strain>
    </source>
</reference>
<name>A0AAF5PRW0_WUCBA</name>
<accession>A0AAF5PRW0</accession>
<dbReference type="WBParaSite" id="mrna-Wban_04850">
    <property type="protein sequence ID" value="mrna-Wban_04850"/>
    <property type="gene ID" value="Wban_04850"/>
</dbReference>
<reference evidence="2" key="3">
    <citation type="submission" date="2024-02" db="UniProtKB">
        <authorList>
            <consortium name="WormBaseParasite"/>
        </authorList>
    </citation>
    <scope>IDENTIFICATION</scope>
    <source>
        <strain evidence="2">pt0022</strain>
    </source>
</reference>
<sequence length="84" mass="10364">MKICRDNDEKRNQCIIDLSNDREIAINHLLNEIRQFAAFPHLFWAIWSFEHAEITQTNFDHFEYAFDRLALYFYWKSEMLKYLN</sequence>
<dbReference type="AlphaFoldDB" id="A0AAF5PRW0"/>
<dbReference type="InterPro" id="IPR011009">
    <property type="entry name" value="Kinase-like_dom_sf"/>
</dbReference>
<evidence type="ECO:0000313" key="1">
    <source>
        <dbReference type="Proteomes" id="UP000093561"/>
    </source>
</evidence>
<dbReference type="Gene3D" id="3.90.1200.10">
    <property type="match status" value="1"/>
</dbReference>
<organism evidence="1 2">
    <name type="scientific">Wuchereria bancrofti</name>
    <dbReference type="NCBI Taxonomy" id="6293"/>
    <lineage>
        <taxon>Eukaryota</taxon>
        <taxon>Metazoa</taxon>
        <taxon>Ecdysozoa</taxon>
        <taxon>Nematoda</taxon>
        <taxon>Chromadorea</taxon>
        <taxon>Rhabditida</taxon>
        <taxon>Spirurina</taxon>
        <taxon>Spiruromorpha</taxon>
        <taxon>Filarioidea</taxon>
        <taxon>Onchocercidae</taxon>
        <taxon>Wuchereria</taxon>
    </lineage>
</organism>
<protein>
    <submittedName>
        <fullName evidence="2">Uncharacterized protein</fullName>
    </submittedName>
</protein>
<dbReference type="SUPFAM" id="SSF56112">
    <property type="entry name" value="Protein kinase-like (PK-like)"/>
    <property type="match status" value="1"/>
</dbReference>
<dbReference type="Pfam" id="PF01633">
    <property type="entry name" value="Choline_kinase"/>
    <property type="match status" value="1"/>
</dbReference>